<comment type="caution">
    <text evidence="9">The sequence shown here is derived from an EMBL/GenBank/DDBJ whole genome shotgun (WGS) entry which is preliminary data.</text>
</comment>
<dbReference type="InterPro" id="IPR056300">
    <property type="entry name" value="SusG-like_C"/>
</dbReference>
<dbReference type="InterPro" id="IPR017853">
    <property type="entry name" value="GH"/>
</dbReference>
<evidence type="ECO:0000256" key="4">
    <source>
        <dbReference type="RuleBase" id="RU003615"/>
    </source>
</evidence>
<dbReference type="InterPro" id="IPR006047">
    <property type="entry name" value="GH13_cat_dom"/>
</dbReference>
<evidence type="ECO:0000256" key="1">
    <source>
        <dbReference type="ARBA" id="ARBA00008061"/>
    </source>
</evidence>
<dbReference type="InterPro" id="IPR013780">
    <property type="entry name" value="Glyco_hydro_b"/>
</dbReference>
<evidence type="ECO:0000256" key="7">
    <source>
        <dbReference type="SAM" id="SignalP"/>
    </source>
</evidence>
<accession>A0A2A6DY91</accession>
<organism evidence="9 10">
    <name type="scientific">Candidatus Reconcilbacillus cellulovorans</name>
    <dbReference type="NCBI Taxonomy" id="1906605"/>
    <lineage>
        <taxon>Bacteria</taxon>
        <taxon>Bacillati</taxon>
        <taxon>Bacillota</taxon>
        <taxon>Bacilli</taxon>
        <taxon>Bacillales</taxon>
        <taxon>Paenibacillaceae</taxon>
        <taxon>Candidatus Reconcilbacillus</taxon>
    </lineage>
</organism>
<evidence type="ECO:0000259" key="8">
    <source>
        <dbReference type="SMART" id="SM00642"/>
    </source>
</evidence>
<dbReference type="SMART" id="SM00642">
    <property type="entry name" value="Aamy"/>
    <property type="match status" value="1"/>
</dbReference>
<evidence type="ECO:0000256" key="3">
    <source>
        <dbReference type="ARBA" id="ARBA00023295"/>
    </source>
</evidence>
<comment type="similarity">
    <text evidence="1 4">Belongs to the glycosyl hydrolase 13 family.</text>
</comment>
<keyword evidence="2 5" id="KW-0378">Hydrolase</keyword>
<feature type="signal peptide" evidence="7">
    <location>
        <begin position="1"/>
        <end position="23"/>
    </location>
</feature>
<dbReference type="Gene3D" id="2.60.40.1180">
    <property type="entry name" value="Golgi alpha-mannosidase II"/>
    <property type="match status" value="1"/>
</dbReference>
<feature type="chain" id="PRO_5012472914" description="Alpha-amylase" evidence="7">
    <location>
        <begin position="24"/>
        <end position="536"/>
    </location>
</feature>
<protein>
    <recommendedName>
        <fullName evidence="5">Alpha-amylase</fullName>
        <ecNumber evidence="5">3.2.1.1</ecNumber>
    </recommendedName>
</protein>
<dbReference type="Gene3D" id="3.20.20.80">
    <property type="entry name" value="Glycosidases"/>
    <property type="match status" value="1"/>
</dbReference>
<proteinExistence type="inferred from homology"/>
<dbReference type="EC" id="3.2.1.1" evidence="5"/>
<dbReference type="InterPro" id="IPR045857">
    <property type="entry name" value="O16G_dom_2"/>
</dbReference>
<sequence length="536" mass="60157">MRTRALAATSVLSALVAAALGYAAIRSADVAREAAPVWTPPAETVPMGESVGVFYEIFVRSFRDSDGDGIGDLNGVTASLDYLADLGVRGIWLMPIQPAASYHGYDVTDYYGIHPDYGTMEDFRRLVAEAHRRGIRVILDLVLNHTSDKHPWFREAAEGSDNPRRDWYVWAEDQGIEPTEPGPWGQKVWHRIGGSFYLGVFWEKMPDLNPDNPEVRAEWIRIGQFWLKLGVDGFRLDAAKHIYENFRSSVGDRLTTEKNTAWWREFRRGLDEVNPNAYLVGEVWDSPAVIGPYLNGAFDSAFNFELANRLVGTARAERASTVVESLSKVLAYYSSQSGGRFVDAPFLTNHDQNRVMSELGGRVGRAKIAASLLLTMPGNPFLYYGEELGMRGTKPDERIREPMPWSEDGRSDGDTRWEPALNRTPGVSVEKQRNDPDSLLNHYRKMIALRNREPLLQNGGIARFPLAGDGVLGYVRFRGDDRLLVVHNLTGLPQRVDLWTGGRLPFRKIAFASEKGARLSRGRELELPPYATVLMR</sequence>
<evidence type="ECO:0000313" key="9">
    <source>
        <dbReference type="EMBL" id="PDO09499.1"/>
    </source>
</evidence>
<dbReference type="GO" id="GO:0043169">
    <property type="term" value="F:cation binding"/>
    <property type="evidence" value="ECO:0007669"/>
    <property type="project" value="InterPro"/>
</dbReference>
<dbReference type="Proteomes" id="UP000243688">
    <property type="component" value="Unassembled WGS sequence"/>
</dbReference>
<dbReference type="Pfam" id="PF00128">
    <property type="entry name" value="Alpha-amylase"/>
    <property type="match status" value="1"/>
</dbReference>
<evidence type="ECO:0000256" key="2">
    <source>
        <dbReference type="ARBA" id="ARBA00022801"/>
    </source>
</evidence>
<dbReference type="GO" id="GO:0004556">
    <property type="term" value="F:alpha-amylase activity"/>
    <property type="evidence" value="ECO:0007669"/>
    <property type="project" value="UniProtKB-UniRule"/>
</dbReference>
<keyword evidence="7" id="KW-0732">Signal</keyword>
<evidence type="ECO:0000256" key="6">
    <source>
        <dbReference type="SAM" id="MobiDB-lite"/>
    </source>
</evidence>
<feature type="region of interest" description="Disordered" evidence="6">
    <location>
        <begin position="394"/>
        <end position="421"/>
    </location>
</feature>
<keyword evidence="3 5" id="KW-0326">Glycosidase</keyword>
<dbReference type="EMBL" id="MOXJ01000037">
    <property type="protein sequence ID" value="PDO09499.1"/>
    <property type="molecule type" value="Genomic_DNA"/>
</dbReference>
<comment type="catalytic activity">
    <reaction evidence="5">
        <text>Endohydrolysis of (1-&gt;4)-alpha-D-glucosidic linkages in polysaccharides containing three or more (1-&gt;4)-alpha-linked D-glucose units.</text>
        <dbReference type="EC" id="3.2.1.1"/>
    </reaction>
</comment>
<dbReference type="Pfam" id="PF23915">
    <property type="entry name" value="SusG_C"/>
    <property type="match status" value="1"/>
</dbReference>
<dbReference type="Gene3D" id="3.90.400.10">
    <property type="entry name" value="Oligo-1,6-glucosidase, Domain 2"/>
    <property type="match status" value="1"/>
</dbReference>
<dbReference type="InterPro" id="IPR006046">
    <property type="entry name" value="Alpha_amylase"/>
</dbReference>
<feature type="domain" description="Glycosyl hydrolase family 13 catalytic" evidence="8">
    <location>
        <begin position="56"/>
        <end position="450"/>
    </location>
</feature>
<evidence type="ECO:0000313" key="10">
    <source>
        <dbReference type="Proteomes" id="UP000243688"/>
    </source>
</evidence>
<dbReference type="PANTHER" id="PTHR10357:SF179">
    <property type="entry name" value="NEUTRAL AND BASIC AMINO ACID TRANSPORT PROTEIN RBAT"/>
    <property type="match status" value="1"/>
</dbReference>
<dbReference type="PANTHER" id="PTHR10357">
    <property type="entry name" value="ALPHA-AMYLASE FAMILY MEMBER"/>
    <property type="match status" value="1"/>
</dbReference>
<keyword evidence="5" id="KW-0119">Carbohydrate metabolism</keyword>
<reference evidence="9 10" key="1">
    <citation type="submission" date="2016-12" db="EMBL/GenBank/DDBJ databases">
        <title>Candidatus Reconcilibacillus cellulovorans genome.</title>
        <authorList>
            <person name="Kolinko S."/>
            <person name="Wu Y.-W."/>
            <person name="Tachea F."/>
            <person name="Denzel E."/>
            <person name="Hiras J."/>
            <person name="Baecker N."/>
            <person name="Chan L.J."/>
            <person name="Eichorst S.A."/>
            <person name="Frey D."/>
            <person name="Adams P.D."/>
            <person name="Pray T."/>
            <person name="Tanjore D."/>
            <person name="Petzold C.J."/>
            <person name="Gladden J.M."/>
            <person name="Simmons B.A."/>
            <person name="Singer S.W."/>
        </authorList>
    </citation>
    <scope>NUCLEOTIDE SEQUENCE [LARGE SCALE GENOMIC DNA]</scope>
    <source>
        <strain evidence="9">JTherm</strain>
    </source>
</reference>
<dbReference type="SUPFAM" id="SSF51011">
    <property type="entry name" value="Glycosyl hydrolase domain"/>
    <property type="match status" value="1"/>
</dbReference>
<dbReference type="CDD" id="cd11316">
    <property type="entry name" value="AmyAc_bac2_AmyA"/>
    <property type="match status" value="1"/>
</dbReference>
<dbReference type="PRINTS" id="PR00110">
    <property type="entry name" value="ALPHAAMYLASE"/>
</dbReference>
<evidence type="ECO:0000256" key="5">
    <source>
        <dbReference type="RuleBase" id="RU361134"/>
    </source>
</evidence>
<dbReference type="AlphaFoldDB" id="A0A2A6DY91"/>
<gene>
    <name evidence="9" type="ORF">BLM47_12270</name>
</gene>
<name>A0A2A6DY91_9BACL</name>
<dbReference type="GO" id="GO:0009313">
    <property type="term" value="P:oligosaccharide catabolic process"/>
    <property type="evidence" value="ECO:0007669"/>
    <property type="project" value="TreeGrafter"/>
</dbReference>
<dbReference type="SUPFAM" id="SSF51445">
    <property type="entry name" value="(Trans)glycosidases"/>
    <property type="match status" value="1"/>
</dbReference>
<feature type="compositionally biased region" description="Basic and acidic residues" evidence="6">
    <location>
        <begin position="394"/>
        <end position="417"/>
    </location>
</feature>